<keyword evidence="2" id="KW-1185">Reference proteome</keyword>
<proteinExistence type="predicted"/>
<comment type="caution">
    <text evidence="1">The sequence shown here is derived from an EMBL/GenBank/DDBJ whole genome shotgun (WGS) entry which is preliminary data.</text>
</comment>
<evidence type="ECO:0000313" key="2">
    <source>
        <dbReference type="Proteomes" id="UP001367508"/>
    </source>
</evidence>
<sequence length="76" mass="8642">MAGELPKLQHLLEGRVEETKGGSKTQALDHRLHDVNEKKRLAHEMRQKRRYAGAPCLALALPIATLKLDSFRRLTK</sequence>
<organism evidence="1 2">
    <name type="scientific">Canavalia gladiata</name>
    <name type="common">Sword bean</name>
    <name type="synonym">Dolichos gladiatus</name>
    <dbReference type="NCBI Taxonomy" id="3824"/>
    <lineage>
        <taxon>Eukaryota</taxon>
        <taxon>Viridiplantae</taxon>
        <taxon>Streptophyta</taxon>
        <taxon>Embryophyta</taxon>
        <taxon>Tracheophyta</taxon>
        <taxon>Spermatophyta</taxon>
        <taxon>Magnoliopsida</taxon>
        <taxon>eudicotyledons</taxon>
        <taxon>Gunneridae</taxon>
        <taxon>Pentapetalae</taxon>
        <taxon>rosids</taxon>
        <taxon>fabids</taxon>
        <taxon>Fabales</taxon>
        <taxon>Fabaceae</taxon>
        <taxon>Papilionoideae</taxon>
        <taxon>50 kb inversion clade</taxon>
        <taxon>NPAAA clade</taxon>
        <taxon>indigoferoid/millettioid clade</taxon>
        <taxon>Phaseoleae</taxon>
        <taxon>Canavalia</taxon>
    </lineage>
</organism>
<dbReference type="Proteomes" id="UP001367508">
    <property type="component" value="Unassembled WGS sequence"/>
</dbReference>
<evidence type="ECO:0000313" key="1">
    <source>
        <dbReference type="EMBL" id="KAK7359687.1"/>
    </source>
</evidence>
<dbReference type="EMBL" id="JAYMYQ010000001">
    <property type="protein sequence ID" value="KAK7359687.1"/>
    <property type="molecule type" value="Genomic_DNA"/>
</dbReference>
<accession>A0AAN9R561</accession>
<reference evidence="1 2" key="1">
    <citation type="submission" date="2024-01" db="EMBL/GenBank/DDBJ databases">
        <title>The genomes of 5 underutilized Papilionoideae crops provide insights into root nodulation and disease resistanc.</title>
        <authorList>
            <person name="Jiang F."/>
        </authorList>
    </citation>
    <scope>NUCLEOTIDE SEQUENCE [LARGE SCALE GENOMIC DNA]</scope>
    <source>
        <strain evidence="1">LVBAO_FW01</strain>
        <tissue evidence="1">Leaves</tissue>
    </source>
</reference>
<name>A0AAN9R561_CANGL</name>
<protein>
    <submittedName>
        <fullName evidence="1">Uncharacterized protein</fullName>
    </submittedName>
</protein>
<gene>
    <name evidence="1" type="ORF">VNO77_01650</name>
</gene>
<dbReference type="AlphaFoldDB" id="A0AAN9R561"/>